<evidence type="ECO:0000313" key="1">
    <source>
        <dbReference type="EMBL" id="EEF45993.1"/>
    </source>
</evidence>
<protein>
    <submittedName>
        <fullName evidence="1">Uncharacterized protein</fullName>
    </submittedName>
</protein>
<reference evidence="2" key="1">
    <citation type="journal article" date="2010" name="Nat. Biotechnol.">
        <title>Draft genome sequence of the oilseed species Ricinus communis.</title>
        <authorList>
            <person name="Chan A.P."/>
            <person name="Crabtree J."/>
            <person name="Zhao Q."/>
            <person name="Lorenzi H."/>
            <person name="Orvis J."/>
            <person name="Puiu D."/>
            <person name="Melake-Berhan A."/>
            <person name="Jones K.M."/>
            <person name="Redman J."/>
            <person name="Chen G."/>
            <person name="Cahoon E.B."/>
            <person name="Gedil M."/>
            <person name="Stanke M."/>
            <person name="Haas B.J."/>
            <person name="Wortman J.R."/>
            <person name="Fraser-Liggett C.M."/>
            <person name="Ravel J."/>
            <person name="Rabinowicz P.D."/>
        </authorList>
    </citation>
    <scope>NUCLEOTIDE SEQUENCE [LARGE SCALE GENOMIC DNA]</scope>
    <source>
        <strain evidence="2">cv. Hale</strain>
    </source>
</reference>
<sequence>MNDTGIQEEMNRLWNEQMITDILSFTTKIARNVEGRGSRIHKESLISWTPLKA</sequence>
<evidence type="ECO:0000313" key="2">
    <source>
        <dbReference type="Proteomes" id="UP000008311"/>
    </source>
</evidence>
<proteinExistence type="predicted"/>
<name>B9RRK7_RICCO</name>
<dbReference type="EMBL" id="EQ973805">
    <property type="protein sequence ID" value="EEF45993.1"/>
    <property type="molecule type" value="Genomic_DNA"/>
</dbReference>
<organism evidence="1 2">
    <name type="scientific">Ricinus communis</name>
    <name type="common">Castor bean</name>
    <dbReference type="NCBI Taxonomy" id="3988"/>
    <lineage>
        <taxon>Eukaryota</taxon>
        <taxon>Viridiplantae</taxon>
        <taxon>Streptophyta</taxon>
        <taxon>Embryophyta</taxon>
        <taxon>Tracheophyta</taxon>
        <taxon>Spermatophyta</taxon>
        <taxon>Magnoliopsida</taxon>
        <taxon>eudicotyledons</taxon>
        <taxon>Gunneridae</taxon>
        <taxon>Pentapetalae</taxon>
        <taxon>rosids</taxon>
        <taxon>fabids</taxon>
        <taxon>Malpighiales</taxon>
        <taxon>Euphorbiaceae</taxon>
        <taxon>Acalyphoideae</taxon>
        <taxon>Acalypheae</taxon>
        <taxon>Ricinus</taxon>
    </lineage>
</organism>
<dbReference type="AlphaFoldDB" id="B9RRK7"/>
<gene>
    <name evidence="1" type="ORF">RCOM_1645100</name>
</gene>
<keyword evidence="2" id="KW-1185">Reference proteome</keyword>
<accession>B9RRK7</accession>
<dbReference type="InParanoid" id="B9RRK7"/>
<dbReference type="Proteomes" id="UP000008311">
    <property type="component" value="Unassembled WGS sequence"/>
</dbReference>